<evidence type="ECO:0000313" key="2">
    <source>
        <dbReference type="Proteomes" id="UP000324222"/>
    </source>
</evidence>
<reference evidence="1 2" key="1">
    <citation type="submission" date="2019-05" db="EMBL/GenBank/DDBJ databases">
        <title>Another draft genome of Portunus trituberculatus and its Hox gene families provides insights of decapod evolution.</title>
        <authorList>
            <person name="Jeong J.-H."/>
            <person name="Song I."/>
            <person name="Kim S."/>
            <person name="Choi T."/>
            <person name="Kim D."/>
            <person name="Ryu S."/>
            <person name="Kim W."/>
        </authorList>
    </citation>
    <scope>NUCLEOTIDE SEQUENCE [LARGE SCALE GENOMIC DNA]</scope>
    <source>
        <tissue evidence="1">Muscle</tissue>
    </source>
</reference>
<protein>
    <submittedName>
        <fullName evidence="1">Uncharacterized protein</fullName>
    </submittedName>
</protein>
<accession>A0A5B7G0G8</accession>
<dbReference type="EMBL" id="VSRR010011715">
    <property type="protein sequence ID" value="MPC53560.1"/>
    <property type="molecule type" value="Genomic_DNA"/>
</dbReference>
<comment type="caution">
    <text evidence="1">The sequence shown here is derived from an EMBL/GenBank/DDBJ whole genome shotgun (WGS) entry which is preliminary data.</text>
</comment>
<evidence type="ECO:0000313" key="1">
    <source>
        <dbReference type="EMBL" id="MPC53560.1"/>
    </source>
</evidence>
<organism evidence="1 2">
    <name type="scientific">Portunus trituberculatus</name>
    <name type="common">Swimming crab</name>
    <name type="synonym">Neptunus trituberculatus</name>
    <dbReference type="NCBI Taxonomy" id="210409"/>
    <lineage>
        <taxon>Eukaryota</taxon>
        <taxon>Metazoa</taxon>
        <taxon>Ecdysozoa</taxon>
        <taxon>Arthropoda</taxon>
        <taxon>Crustacea</taxon>
        <taxon>Multicrustacea</taxon>
        <taxon>Malacostraca</taxon>
        <taxon>Eumalacostraca</taxon>
        <taxon>Eucarida</taxon>
        <taxon>Decapoda</taxon>
        <taxon>Pleocyemata</taxon>
        <taxon>Brachyura</taxon>
        <taxon>Eubrachyura</taxon>
        <taxon>Portunoidea</taxon>
        <taxon>Portunidae</taxon>
        <taxon>Portuninae</taxon>
        <taxon>Portunus</taxon>
    </lineage>
</organism>
<dbReference type="Proteomes" id="UP000324222">
    <property type="component" value="Unassembled WGS sequence"/>
</dbReference>
<sequence>MVDNKHAIDKGRQATWRTVISETEWSCFCPLLWYKALAGCCCTSVTRQVCLLVQYSEKMSMCELCALDTVVDFLPIVHKTEKY</sequence>
<dbReference type="AlphaFoldDB" id="A0A5B7G0G8"/>
<gene>
    <name evidence="1" type="ORF">E2C01_047455</name>
</gene>
<name>A0A5B7G0G8_PORTR</name>
<proteinExistence type="predicted"/>
<keyword evidence="2" id="KW-1185">Reference proteome</keyword>